<dbReference type="SUPFAM" id="SSF47384">
    <property type="entry name" value="Homodimeric domain of signal transducing histidine kinase"/>
    <property type="match status" value="1"/>
</dbReference>
<organism evidence="11 12">
    <name type="scientific">Lutibacter holmesii</name>
    <dbReference type="NCBI Taxonomy" id="1137985"/>
    <lineage>
        <taxon>Bacteria</taxon>
        <taxon>Pseudomonadati</taxon>
        <taxon>Bacteroidota</taxon>
        <taxon>Flavobacteriia</taxon>
        <taxon>Flavobacteriales</taxon>
        <taxon>Flavobacteriaceae</taxon>
        <taxon>Lutibacter</taxon>
    </lineage>
</organism>
<dbReference type="InterPro" id="IPR003661">
    <property type="entry name" value="HisK_dim/P_dom"/>
</dbReference>
<dbReference type="SMART" id="SM00448">
    <property type="entry name" value="REC"/>
    <property type="match status" value="1"/>
</dbReference>
<accession>A0ABW3WLU1</accession>
<keyword evidence="12" id="KW-1185">Reference proteome</keyword>
<dbReference type="SUPFAM" id="SSF52172">
    <property type="entry name" value="CheY-like"/>
    <property type="match status" value="1"/>
</dbReference>
<dbReference type="InterPro" id="IPR001789">
    <property type="entry name" value="Sig_transdc_resp-reg_receiver"/>
</dbReference>
<dbReference type="InterPro" id="IPR036097">
    <property type="entry name" value="HisK_dim/P_sf"/>
</dbReference>
<dbReference type="Gene3D" id="3.30.565.10">
    <property type="entry name" value="Histidine kinase-like ATPase, C-terminal domain"/>
    <property type="match status" value="1"/>
</dbReference>
<dbReference type="InterPro" id="IPR000014">
    <property type="entry name" value="PAS"/>
</dbReference>
<dbReference type="PANTHER" id="PTHR43047:SF72">
    <property type="entry name" value="OSMOSENSING HISTIDINE PROTEIN KINASE SLN1"/>
    <property type="match status" value="1"/>
</dbReference>
<dbReference type="Gene3D" id="3.40.50.2300">
    <property type="match status" value="1"/>
</dbReference>
<dbReference type="SUPFAM" id="SSF55785">
    <property type="entry name" value="PYP-like sensor domain (PAS domain)"/>
    <property type="match status" value="5"/>
</dbReference>
<dbReference type="CDD" id="cd00130">
    <property type="entry name" value="PAS"/>
    <property type="match status" value="4"/>
</dbReference>
<dbReference type="SUPFAM" id="SSF55781">
    <property type="entry name" value="GAF domain-like"/>
    <property type="match status" value="1"/>
</dbReference>
<dbReference type="InterPro" id="IPR011006">
    <property type="entry name" value="CheY-like_superfamily"/>
</dbReference>
<protein>
    <recommendedName>
        <fullName evidence="2">histidine kinase</fullName>
        <ecNumber evidence="2">2.7.13.3</ecNumber>
    </recommendedName>
</protein>
<dbReference type="InterPro" id="IPR005467">
    <property type="entry name" value="His_kinase_dom"/>
</dbReference>
<keyword evidence="5" id="KW-0418">Kinase</keyword>
<evidence type="ECO:0000259" key="9">
    <source>
        <dbReference type="PROSITE" id="PS50112"/>
    </source>
</evidence>
<dbReference type="Proteomes" id="UP001597241">
    <property type="component" value="Unassembled WGS sequence"/>
</dbReference>
<evidence type="ECO:0000259" key="8">
    <source>
        <dbReference type="PROSITE" id="PS50110"/>
    </source>
</evidence>
<dbReference type="Gene3D" id="2.10.70.100">
    <property type="match status" value="1"/>
</dbReference>
<proteinExistence type="predicted"/>
<dbReference type="InterPro" id="IPR035965">
    <property type="entry name" value="PAS-like_dom_sf"/>
</dbReference>
<dbReference type="InterPro" id="IPR029016">
    <property type="entry name" value="GAF-like_dom_sf"/>
</dbReference>
<dbReference type="Pfam" id="PF00072">
    <property type="entry name" value="Response_reg"/>
    <property type="match status" value="1"/>
</dbReference>
<feature type="domain" description="PAS" evidence="9">
    <location>
        <begin position="443"/>
        <end position="491"/>
    </location>
</feature>
<evidence type="ECO:0000256" key="1">
    <source>
        <dbReference type="ARBA" id="ARBA00000085"/>
    </source>
</evidence>
<dbReference type="SMART" id="SM00065">
    <property type="entry name" value="GAF"/>
    <property type="match status" value="1"/>
</dbReference>
<evidence type="ECO:0000256" key="3">
    <source>
        <dbReference type="ARBA" id="ARBA00022553"/>
    </source>
</evidence>
<dbReference type="Pfam" id="PF13185">
    <property type="entry name" value="GAF_2"/>
    <property type="match status" value="1"/>
</dbReference>
<evidence type="ECO:0000313" key="11">
    <source>
        <dbReference type="EMBL" id="MFD1293087.1"/>
    </source>
</evidence>
<dbReference type="InterPro" id="IPR013767">
    <property type="entry name" value="PAS_fold"/>
</dbReference>
<dbReference type="CDD" id="cd00082">
    <property type="entry name" value="HisKA"/>
    <property type="match status" value="1"/>
</dbReference>
<dbReference type="Pfam" id="PF08448">
    <property type="entry name" value="PAS_4"/>
    <property type="match status" value="1"/>
</dbReference>
<dbReference type="RefSeq" id="WP_386808095.1">
    <property type="nucleotide sequence ID" value="NZ_JBHTMV010000003.1"/>
</dbReference>
<comment type="caution">
    <text evidence="11">The sequence shown here is derived from an EMBL/GenBank/DDBJ whole genome shotgun (WGS) entry which is preliminary data.</text>
</comment>
<dbReference type="InterPro" id="IPR003018">
    <property type="entry name" value="GAF"/>
</dbReference>
<dbReference type="EMBL" id="JBHTMV010000003">
    <property type="protein sequence ID" value="MFD1293087.1"/>
    <property type="molecule type" value="Genomic_DNA"/>
</dbReference>
<dbReference type="InterPro" id="IPR003594">
    <property type="entry name" value="HATPase_dom"/>
</dbReference>
<dbReference type="InterPro" id="IPR000700">
    <property type="entry name" value="PAS-assoc_C"/>
</dbReference>
<comment type="catalytic activity">
    <reaction evidence="1">
        <text>ATP + protein L-histidine = ADP + protein N-phospho-L-histidine.</text>
        <dbReference type="EC" id="2.7.13.3"/>
    </reaction>
</comment>
<dbReference type="CDD" id="cd17546">
    <property type="entry name" value="REC_hyHK_CKI1_RcsC-like"/>
    <property type="match status" value="1"/>
</dbReference>
<keyword evidence="4" id="KW-0808">Transferase</keyword>
<feature type="domain" description="Response regulatory" evidence="8">
    <location>
        <begin position="1227"/>
        <end position="1342"/>
    </location>
</feature>
<dbReference type="PROSITE" id="PS50110">
    <property type="entry name" value="RESPONSE_REGULATORY"/>
    <property type="match status" value="1"/>
</dbReference>
<dbReference type="PROSITE" id="PS50109">
    <property type="entry name" value="HIS_KIN"/>
    <property type="match status" value="1"/>
</dbReference>
<dbReference type="SMART" id="SM00388">
    <property type="entry name" value="HisKA"/>
    <property type="match status" value="1"/>
</dbReference>
<dbReference type="Pfam" id="PF02518">
    <property type="entry name" value="HATPase_c"/>
    <property type="match status" value="1"/>
</dbReference>
<dbReference type="PROSITE" id="PS50113">
    <property type="entry name" value="PAC"/>
    <property type="match status" value="2"/>
</dbReference>
<dbReference type="InterPro" id="IPR013655">
    <property type="entry name" value="PAS_fold_3"/>
</dbReference>
<name>A0ABW3WLU1_9FLAO</name>
<dbReference type="InterPro" id="IPR013656">
    <property type="entry name" value="PAS_4"/>
</dbReference>
<dbReference type="NCBIfam" id="TIGR00229">
    <property type="entry name" value="sensory_box"/>
    <property type="match status" value="5"/>
</dbReference>
<dbReference type="PANTHER" id="PTHR43047">
    <property type="entry name" value="TWO-COMPONENT HISTIDINE PROTEIN KINASE"/>
    <property type="match status" value="1"/>
</dbReference>
<dbReference type="InterPro" id="IPR001610">
    <property type="entry name" value="PAC"/>
</dbReference>
<dbReference type="PROSITE" id="PS50112">
    <property type="entry name" value="PAS"/>
    <property type="match status" value="3"/>
</dbReference>
<dbReference type="CDD" id="cd16922">
    <property type="entry name" value="HATPase_EvgS-ArcB-TorS-like"/>
    <property type="match status" value="1"/>
</dbReference>
<gene>
    <name evidence="11" type="ORF">ACFQ5N_04485</name>
</gene>
<feature type="domain" description="PAS" evidence="9">
    <location>
        <begin position="552"/>
        <end position="622"/>
    </location>
</feature>
<dbReference type="SMART" id="SM00086">
    <property type="entry name" value="PAC"/>
    <property type="match status" value="5"/>
</dbReference>
<feature type="domain" description="Histidine kinase" evidence="7">
    <location>
        <begin position="986"/>
        <end position="1203"/>
    </location>
</feature>
<evidence type="ECO:0000256" key="5">
    <source>
        <dbReference type="ARBA" id="ARBA00022777"/>
    </source>
</evidence>
<feature type="domain" description="PAC" evidence="10">
    <location>
        <begin position="252"/>
        <end position="303"/>
    </location>
</feature>
<keyword evidence="3 6" id="KW-0597">Phosphoprotein</keyword>
<dbReference type="Pfam" id="PF00989">
    <property type="entry name" value="PAS"/>
    <property type="match status" value="1"/>
</dbReference>
<dbReference type="SMART" id="SM00091">
    <property type="entry name" value="PAS"/>
    <property type="match status" value="5"/>
</dbReference>
<evidence type="ECO:0000256" key="2">
    <source>
        <dbReference type="ARBA" id="ARBA00012438"/>
    </source>
</evidence>
<dbReference type="Pfam" id="PF00512">
    <property type="entry name" value="HisKA"/>
    <property type="match status" value="1"/>
</dbReference>
<dbReference type="InterPro" id="IPR036890">
    <property type="entry name" value="HATPase_C_sf"/>
</dbReference>
<sequence length="1343" mass="153533">MEENNTIKSNMSEMNYDAQNYFGFFEYAPIALYIEDFSEVKIFIDKKAKEANLDVENFLLKNKSIVDRLHEKVIIKAVNATAVKLYKAKDKRDLLANLDKVFTVDSSKGFSKLVRDILTGKKETVVETVNKTLEGDVLNIIIKYRVELGSEETLKNVIVSIEDITERVKAKNALIISEKRYKEAQEIAKLSSWFYDFELGELNWSDEVFSMVGMAPNLSLLSLNFYLSFIHKDDIALVNNFSLDYLINNPNQNLTYRIFTKQGELKYVYEKRSVIISNGKVQRVVGICQDVTERVLSEKKLNKTKKILSNTLSSIQDGFVILDKNSNYLYLNSIACKLLGKNEAELIGKNIWSEFHEKEGDLFYDNYQKALETKKAISFENYFQPWGRWFENRIIPSSDTMLMFFHEITSQKENENKVKAAYNIINKSSSVAILCENSWDFPIVFASENSDKLFGYTDTELLSGKVKIIELVYPPDVDFIRTYFFQLLKGEVASEKVKPKKTFRVVTKTGEIKWIETSIEVIKDDKGKVTHIQGITSDITERKKTEDLFFKSNQRLKDQFNNTPLASIMWDVNYKVIEWNNSAERIFGYSAEEVIGESIKDLLTPPHLKHEMSVLRETLFTNNQSLKNTNENITKSGKIITCDWYSVTLKDALNNVIGTACFVDDITDRILSKTLLKKSEKKYKDLFEKSGDAVFILKNGNFVDCNVATLKLFGYSDKASLVKVHPSEISPKIQPGGESSFLKAEEMMRLALENGSERFVWYHKKKNGTVFPTEVSLTKIGEDKNDITIHALVRDISERVKKEELEKILYNISNAAIRIEDFVEFGYFIRHELSKIIDTRNFYIALYNEKNDSFHTPVIVDEIEATTDFPAKKSLTGYVFKSKKSMLFTNESHAKLVESGEVGLIGNDSRIWAGVPLKTQDKVFGVIVVQSYENVDAYTEKDLSLLEFVADQISIAILRKNTENELKLALAKAQESDRLKSSFLANMSHEIRTPMNGIIGFSELFLNPELSYAERKEYAKIVINSSKQLLSIVNDILDISKIEAGVVKLNYENVNVNELLHNLETFYAPKAKKSNLKLTCVKGLKNSESNIKIDKTKLNQVITNLVSNAFKFTNKGSIEFGYELIDGFLRFYVKDTGVGIDKKQHDVIFDRFIQVDEDYSKQSKGTGLGLAISKRFVELFKGEIWLNSSKEGTTIFFTVPYTKVKETIVRSVVDKKVKIVESNIEISILVAEDEEYNLLYINELFSKTNYKVIEAENGLEAVEMAKKHPEIKLILMDIKMPIMNGIEAMKEIKQIRPNIPIVALSAFAMESDKENALENGFDGYVSKPIDKKILFDLIQEFTN</sequence>
<feature type="domain" description="PAS" evidence="9">
    <location>
        <begin position="304"/>
        <end position="374"/>
    </location>
</feature>
<feature type="modified residue" description="4-aspartylphosphate" evidence="6">
    <location>
        <position position="1277"/>
    </location>
</feature>
<evidence type="ECO:0000259" key="7">
    <source>
        <dbReference type="PROSITE" id="PS50109"/>
    </source>
</evidence>
<dbReference type="PRINTS" id="PR00344">
    <property type="entry name" value="BCTRLSENSOR"/>
</dbReference>
<dbReference type="SMART" id="SM00387">
    <property type="entry name" value="HATPase_c"/>
    <property type="match status" value="1"/>
</dbReference>
<dbReference type="Gene3D" id="3.30.450.20">
    <property type="entry name" value="PAS domain"/>
    <property type="match status" value="5"/>
</dbReference>
<evidence type="ECO:0000259" key="10">
    <source>
        <dbReference type="PROSITE" id="PS50113"/>
    </source>
</evidence>
<dbReference type="InterPro" id="IPR004358">
    <property type="entry name" value="Sig_transdc_His_kin-like_C"/>
</dbReference>
<dbReference type="SUPFAM" id="SSF55874">
    <property type="entry name" value="ATPase domain of HSP90 chaperone/DNA topoisomerase II/histidine kinase"/>
    <property type="match status" value="1"/>
</dbReference>
<feature type="domain" description="PAC" evidence="10">
    <location>
        <begin position="499"/>
        <end position="551"/>
    </location>
</feature>
<dbReference type="Gene3D" id="3.30.450.40">
    <property type="match status" value="1"/>
</dbReference>
<dbReference type="Pfam" id="PF08447">
    <property type="entry name" value="PAS_3"/>
    <property type="match status" value="2"/>
</dbReference>
<evidence type="ECO:0000256" key="4">
    <source>
        <dbReference type="ARBA" id="ARBA00022679"/>
    </source>
</evidence>
<reference evidence="12" key="1">
    <citation type="journal article" date="2019" name="Int. J. Syst. Evol. Microbiol.">
        <title>The Global Catalogue of Microorganisms (GCM) 10K type strain sequencing project: providing services to taxonomists for standard genome sequencing and annotation.</title>
        <authorList>
            <consortium name="The Broad Institute Genomics Platform"/>
            <consortium name="The Broad Institute Genome Sequencing Center for Infectious Disease"/>
            <person name="Wu L."/>
            <person name="Ma J."/>
        </authorList>
    </citation>
    <scope>NUCLEOTIDE SEQUENCE [LARGE SCALE GENOMIC DNA]</scope>
    <source>
        <strain evidence="12">CCUG 62221</strain>
    </source>
</reference>
<evidence type="ECO:0000256" key="6">
    <source>
        <dbReference type="PROSITE-ProRule" id="PRU00169"/>
    </source>
</evidence>
<dbReference type="EC" id="2.7.13.3" evidence="2"/>
<dbReference type="Pfam" id="PF13426">
    <property type="entry name" value="PAS_9"/>
    <property type="match status" value="1"/>
</dbReference>
<dbReference type="Gene3D" id="1.10.287.130">
    <property type="match status" value="1"/>
</dbReference>
<evidence type="ECO:0000313" key="12">
    <source>
        <dbReference type="Proteomes" id="UP001597241"/>
    </source>
</evidence>